<dbReference type="EMBL" id="AP017895">
    <property type="protein sequence ID" value="BAV86684.1"/>
    <property type="molecule type" value="Genomic_DNA"/>
</dbReference>
<dbReference type="PROSITE" id="PS51318">
    <property type="entry name" value="TAT"/>
    <property type="match status" value="1"/>
</dbReference>
<keyword evidence="2" id="KW-1185">Reference proteome</keyword>
<sequence>MTNEHSGVSRRKLLRTTAIGVPAAGMLAFGSTLVTAPSANAATVKVIDGLWGKETSAGVQRLMNLLYPQAGLVVDGVISSQPSRLKQPGLATFGWEWVPDNQAAGSPTMYWMHKWLGDIRHGLDSSTAKYHITHSFIFALQKHYGIPADGVLDDSSKTIKGLQNEINQWVG</sequence>
<dbReference type="InterPro" id="IPR006311">
    <property type="entry name" value="TAT_signal"/>
</dbReference>
<dbReference type="AlphaFoldDB" id="A0A2Z5QWT6"/>
<name>A0A2Z5QWT6_9MICC</name>
<dbReference type="RefSeq" id="WP_128087231.1">
    <property type="nucleotide sequence ID" value="NZ_CAUPAD010000007.1"/>
</dbReference>
<protein>
    <submittedName>
        <fullName evidence="1">Uncharacterized protein</fullName>
    </submittedName>
</protein>
<evidence type="ECO:0000313" key="2">
    <source>
        <dbReference type="Proteomes" id="UP000250241"/>
    </source>
</evidence>
<dbReference type="GeneID" id="93861922"/>
<evidence type="ECO:0000313" key="1">
    <source>
        <dbReference type="EMBL" id="BAV86684.1"/>
    </source>
</evidence>
<organism evidence="1 2">
    <name type="scientific">Rothia aeria</name>
    <dbReference type="NCBI Taxonomy" id="172042"/>
    <lineage>
        <taxon>Bacteria</taxon>
        <taxon>Bacillati</taxon>
        <taxon>Actinomycetota</taxon>
        <taxon>Actinomycetes</taxon>
        <taxon>Micrococcales</taxon>
        <taxon>Micrococcaceae</taxon>
        <taxon>Rothia</taxon>
    </lineage>
</organism>
<proteinExistence type="predicted"/>
<dbReference type="KEGG" id="raj:RA11412_0385"/>
<gene>
    <name evidence="1" type="ORF">RA11412_0385</name>
</gene>
<dbReference type="Proteomes" id="UP000250241">
    <property type="component" value="Chromosome"/>
</dbReference>
<reference evidence="1 2" key="1">
    <citation type="submission" date="2016-10" db="EMBL/GenBank/DDBJ databases">
        <title>Genome sequence of Rothia aeria strain JCM11412.</title>
        <authorList>
            <person name="Nambu T."/>
        </authorList>
    </citation>
    <scope>NUCLEOTIDE SEQUENCE [LARGE SCALE GENOMIC DNA]</scope>
    <source>
        <strain evidence="1 2">JCM 11412</strain>
    </source>
</reference>
<accession>A0A2Z5QWT6</accession>